<keyword evidence="2 3" id="KW-0067">ATP-binding</keyword>
<evidence type="ECO:0000256" key="3">
    <source>
        <dbReference type="HAMAP-Rule" id="MF_00376"/>
    </source>
</evidence>
<comment type="subcellular location">
    <subcellularLocation>
        <location evidence="3">Cytoplasm</location>
    </subcellularLocation>
</comment>
<evidence type="ECO:0000313" key="6">
    <source>
        <dbReference type="Proteomes" id="UP000790580"/>
    </source>
</evidence>
<dbReference type="InterPro" id="IPR027417">
    <property type="entry name" value="P-loop_NTPase"/>
</dbReference>
<keyword evidence="1 3" id="KW-0547">Nucleotide-binding</keyword>
<comment type="caution">
    <text evidence="5">The sequence shown here is derived from an EMBL/GenBank/DDBJ whole genome shotgun (WGS) entry which is preliminary data.</text>
</comment>
<evidence type="ECO:0000256" key="2">
    <source>
        <dbReference type="ARBA" id="ARBA00022840"/>
    </source>
</evidence>
<dbReference type="Proteomes" id="UP000790580">
    <property type="component" value="Unassembled WGS sequence"/>
</dbReference>
<protein>
    <recommendedName>
        <fullName evidence="3 4">Dephospho-CoA kinase</fullName>
        <ecNumber evidence="3 4">2.7.1.24</ecNumber>
    </recommendedName>
    <alternativeName>
        <fullName evidence="3">Dephosphocoenzyme A kinase</fullName>
    </alternativeName>
</protein>
<proteinExistence type="inferred from homology"/>
<keyword evidence="3" id="KW-0173">Coenzyme A biosynthesis</keyword>
<evidence type="ECO:0000256" key="4">
    <source>
        <dbReference type="NCBIfam" id="TIGR00152"/>
    </source>
</evidence>
<dbReference type="EC" id="2.7.1.24" evidence="3 4"/>
<evidence type="ECO:0000256" key="1">
    <source>
        <dbReference type="ARBA" id="ARBA00022741"/>
    </source>
</evidence>
<dbReference type="PANTHER" id="PTHR10695">
    <property type="entry name" value="DEPHOSPHO-COA KINASE-RELATED"/>
    <property type="match status" value="1"/>
</dbReference>
<evidence type="ECO:0000313" key="5">
    <source>
        <dbReference type="EMBL" id="MBU9721156.1"/>
    </source>
</evidence>
<comment type="catalytic activity">
    <reaction evidence="3">
        <text>3'-dephospho-CoA + ATP = ADP + CoA + H(+)</text>
        <dbReference type="Rhea" id="RHEA:18245"/>
        <dbReference type="ChEBI" id="CHEBI:15378"/>
        <dbReference type="ChEBI" id="CHEBI:30616"/>
        <dbReference type="ChEBI" id="CHEBI:57287"/>
        <dbReference type="ChEBI" id="CHEBI:57328"/>
        <dbReference type="ChEBI" id="CHEBI:456216"/>
        <dbReference type="EC" id="2.7.1.24"/>
    </reaction>
</comment>
<name>A0ABS6JSV4_9BACI</name>
<sequence length="197" mass="22485">MIIGLTGGIATGKSTVSKMIMERGIPVVDADIIARQVVEPGTNGFKQIVQAFGEIVLTEEHTLDRKQLGKLIFNDTNKRKVLNNILHPEIRMEMRRQSDEYLKAGHKTVVLDIPLLIESNLKYMADKILLVYVPQEIQIERLMKRDQSTKEEAMSRINSQMPIDEKKEVADDIIFNDGAIAETEEQLDNILKRWKVE</sequence>
<dbReference type="CDD" id="cd02022">
    <property type="entry name" value="DPCK"/>
    <property type="match status" value="1"/>
</dbReference>
<dbReference type="RefSeq" id="WP_088076181.1">
    <property type="nucleotide sequence ID" value="NZ_JAHQCR010000030.1"/>
</dbReference>
<dbReference type="HAMAP" id="MF_00376">
    <property type="entry name" value="Dephospho_CoA_kinase"/>
    <property type="match status" value="1"/>
</dbReference>
<dbReference type="PANTHER" id="PTHR10695:SF46">
    <property type="entry name" value="BIFUNCTIONAL COENZYME A SYNTHASE-RELATED"/>
    <property type="match status" value="1"/>
</dbReference>
<reference evidence="5 6" key="1">
    <citation type="submission" date="2021-06" db="EMBL/GenBank/DDBJ databases">
        <title>Bacillus sp. RD4P76, an endophyte from a halophyte.</title>
        <authorList>
            <person name="Sun J.-Q."/>
        </authorList>
    </citation>
    <scope>NUCLEOTIDE SEQUENCE [LARGE SCALE GENOMIC DNA]</scope>
    <source>
        <strain evidence="5 6">JCM 17098</strain>
    </source>
</reference>
<dbReference type="GO" id="GO:0004140">
    <property type="term" value="F:dephospho-CoA kinase activity"/>
    <property type="evidence" value="ECO:0007669"/>
    <property type="project" value="UniProtKB-EC"/>
</dbReference>
<gene>
    <name evidence="3 5" type="primary">coaE</name>
    <name evidence="5" type="ORF">KS407_06810</name>
</gene>
<dbReference type="SUPFAM" id="SSF52540">
    <property type="entry name" value="P-loop containing nucleoside triphosphate hydrolases"/>
    <property type="match status" value="1"/>
</dbReference>
<comment type="pathway">
    <text evidence="3">Cofactor biosynthesis; coenzyme A biosynthesis; CoA from (R)-pantothenate: step 5/5.</text>
</comment>
<accession>A0ABS6JSV4</accession>
<keyword evidence="3 5" id="KW-0808">Transferase</keyword>
<keyword evidence="3" id="KW-0963">Cytoplasm</keyword>
<dbReference type="EMBL" id="JAHQCR010000030">
    <property type="protein sequence ID" value="MBU9721156.1"/>
    <property type="molecule type" value="Genomic_DNA"/>
</dbReference>
<organism evidence="5 6">
    <name type="scientific">Evansella alkalicola</name>
    <dbReference type="NCBI Taxonomy" id="745819"/>
    <lineage>
        <taxon>Bacteria</taxon>
        <taxon>Bacillati</taxon>
        <taxon>Bacillota</taxon>
        <taxon>Bacilli</taxon>
        <taxon>Bacillales</taxon>
        <taxon>Bacillaceae</taxon>
        <taxon>Evansella</taxon>
    </lineage>
</organism>
<comment type="function">
    <text evidence="3">Catalyzes the phosphorylation of the 3'-hydroxyl group of dephosphocoenzyme A to form coenzyme A.</text>
</comment>
<dbReference type="Pfam" id="PF01121">
    <property type="entry name" value="CoaE"/>
    <property type="match status" value="1"/>
</dbReference>
<dbReference type="NCBIfam" id="TIGR00152">
    <property type="entry name" value="dephospho-CoA kinase"/>
    <property type="match status" value="1"/>
</dbReference>
<comment type="similarity">
    <text evidence="3">Belongs to the CoaE family.</text>
</comment>
<dbReference type="Gene3D" id="3.40.50.300">
    <property type="entry name" value="P-loop containing nucleotide triphosphate hydrolases"/>
    <property type="match status" value="1"/>
</dbReference>
<keyword evidence="6" id="KW-1185">Reference proteome</keyword>
<keyword evidence="3 5" id="KW-0418">Kinase</keyword>
<dbReference type="PROSITE" id="PS51219">
    <property type="entry name" value="DPCK"/>
    <property type="match status" value="1"/>
</dbReference>
<feature type="binding site" evidence="3">
    <location>
        <begin position="10"/>
        <end position="15"/>
    </location>
    <ligand>
        <name>ATP</name>
        <dbReference type="ChEBI" id="CHEBI:30616"/>
    </ligand>
</feature>
<dbReference type="InterPro" id="IPR001977">
    <property type="entry name" value="Depp_CoAkinase"/>
</dbReference>